<evidence type="ECO:0000313" key="1">
    <source>
        <dbReference type="EMBL" id="KAI5673433.1"/>
    </source>
</evidence>
<reference evidence="2" key="1">
    <citation type="journal article" date="2023" name="Nat. Plants">
        <title>Single-cell RNA sequencing provides a high-resolution roadmap for understanding the multicellular compartmentation of specialized metabolism.</title>
        <authorList>
            <person name="Sun S."/>
            <person name="Shen X."/>
            <person name="Li Y."/>
            <person name="Li Y."/>
            <person name="Wang S."/>
            <person name="Li R."/>
            <person name="Zhang H."/>
            <person name="Shen G."/>
            <person name="Guo B."/>
            <person name="Wei J."/>
            <person name="Xu J."/>
            <person name="St-Pierre B."/>
            <person name="Chen S."/>
            <person name="Sun C."/>
        </authorList>
    </citation>
    <scope>NUCLEOTIDE SEQUENCE [LARGE SCALE GENOMIC DNA]</scope>
</reference>
<evidence type="ECO:0000313" key="2">
    <source>
        <dbReference type="Proteomes" id="UP001060085"/>
    </source>
</evidence>
<proteinExistence type="predicted"/>
<sequence length="443" mass="48849">MSARAMPPSVVLPATCSGMPFRFIVGCIILIYFPTVFNFRHMVSHTFLSSWTCYVPSLMVMLPVIRLLHDVVFVVVSFIVCVATFALEGGNAAVFNVMNYGAIGDGKHDDSKAFVEAWKAMCGNGGAVSEMKIPPGRNFSIESNKVSRTLQIFWYPCVEVLGNLVAPKNMGTWKGCASNTWILFSGVNGLLIHGSGYINGNGESWWQNYHTLLSARPNENKGGCDRPTALYFSKCDGLQVKGLIHINSPRNHIAIVRSNHVNVSNIRISAPRDSPNTDGIDGSFGYVRGIHFENINVTNVENPIMIDQFYCNGEFHCGEKASAVEISDVTFIGVRGTSMNEKSIQLGCRKNKPCTDIKMQKIDIRPAGPGEKNYAYCYNAYGTSFSTKPHGCFPFQRTDANRCEEEVVISNFEPSQYLHVAYVSLIPNGSQTPSKQYGEIPIS</sequence>
<comment type="caution">
    <text evidence="1">The sequence shown here is derived from an EMBL/GenBank/DDBJ whole genome shotgun (WGS) entry which is preliminary data.</text>
</comment>
<keyword evidence="2" id="KW-1185">Reference proteome</keyword>
<protein>
    <submittedName>
        <fullName evidence="1">Uncharacterized protein</fullName>
    </submittedName>
</protein>
<name>A0ACC0BLE2_CATRO</name>
<gene>
    <name evidence="1" type="ORF">M9H77_13797</name>
</gene>
<dbReference type="Proteomes" id="UP001060085">
    <property type="component" value="Linkage Group LG03"/>
</dbReference>
<organism evidence="1 2">
    <name type="scientific">Catharanthus roseus</name>
    <name type="common">Madagascar periwinkle</name>
    <name type="synonym">Vinca rosea</name>
    <dbReference type="NCBI Taxonomy" id="4058"/>
    <lineage>
        <taxon>Eukaryota</taxon>
        <taxon>Viridiplantae</taxon>
        <taxon>Streptophyta</taxon>
        <taxon>Embryophyta</taxon>
        <taxon>Tracheophyta</taxon>
        <taxon>Spermatophyta</taxon>
        <taxon>Magnoliopsida</taxon>
        <taxon>eudicotyledons</taxon>
        <taxon>Gunneridae</taxon>
        <taxon>Pentapetalae</taxon>
        <taxon>asterids</taxon>
        <taxon>lamiids</taxon>
        <taxon>Gentianales</taxon>
        <taxon>Apocynaceae</taxon>
        <taxon>Rauvolfioideae</taxon>
        <taxon>Vinceae</taxon>
        <taxon>Catharanthinae</taxon>
        <taxon>Catharanthus</taxon>
    </lineage>
</organism>
<accession>A0ACC0BLE2</accession>
<dbReference type="EMBL" id="CM044703">
    <property type="protein sequence ID" value="KAI5673433.1"/>
    <property type="molecule type" value="Genomic_DNA"/>
</dbReference>